<reference evidence="3 4" key="1">
    <citation type="submission" date="2023-07" db="EMBL/GenBank/DDBJ databases">
        <title>Sorghum-associated microbial communities from plants grown in Nebraska, USA.</title>
        <authorList>
            <person name="Schachtman D."/>
        </authorList>
    </citation>
    <scope>NUCLEOTIDE SEQUENCE [LARGE SCALE GENOMIC DNA]</scope>
    <source>
        <strain evidence="3 4">2980</strain>
    </source>
</reference>
<dbReference type="InterPro" id="IPR042099">
    <property type="entry name" value="ANL_N_sf"/>
</dbReference>
<comment type="caution">
    <text evidence="3">The sequence shown here is derived from an EMBL/GenBank/DDBJ whole genome shotgun (WGS) entry which is preliminary data.</text>
</comment>
<protein>
    <submittedName>
        <fullName evidence="3">O-succinylbenzoic acid--CoA ligase</fullName>
        <ecNumber evidence="3">6.2.1.26</ecNumber>
    </submittedName>
</protein>
<proteinExistence type="predicted"/>
<dbReference type="Pfam" id="PF00501">
    <property type="entry name" value="AMP-binding"/>
    <property type="match status" value="1"/>
</dbReference>
<evidence type="ECO:0000259" key="1">
    <source>
        <dbReference type="Pfam" id="PF00501"/>
    </source>
</evidence>
<dbReference type="Proteomes" id="UP001259347">
    <property type="component" value="Unassembled WGS sequence"/>
</dbReference>
<keyword evidence="4" id="KW-1185">Reference proteome</keyword>
<dbReference type="Gene3D" id="3.40.50.12780">
    <property type="entry name" value="N-terminal domain of ligase-like"/>
    <property type="match status" value="1"/>
</dbReference>
<dbReference type="Gene3D" id="3.30.300.30">
    <property type="match status" value="1"/>
</dbReference>
<dbReference type="InterPro" id="IPR000873">
    <property type="entry name" value="AMP-dep_synth/lig_dom"/>
</dbReference>
<dbReference type="InterPro" id="IPR045851">
    <property type="entry name" value="AMP-bd_C_sf"/>
</dbReference>
<keyword evidence="3" id="KW-0436">Ligase</keyword>
<dbReference type="GO" id="GO:0008756">
    <property type="term" value="F:o-succinylbenzoate-CoA ligase activity"/>
    <property type="evidence" value="ECO:0007669"/>
    <property type="project" value="UniProtKB-EC"/>
</dbReference>
<sequence>MIRLRSVDSSEPGAVRRALEGALDGLEPLALGFPPGEADRVPEGTAVVIATSGSTGVPKRVVLSADALRASAAATAARIGAGNWLLALPAGYVAGLQVLVRSILAGTDPVVLGGRFDAGAFADAALGMPDGRVRLTSLVPAQLATLVDAAEKEDRIRAALAGFDAILVGGQALPAPLRDRATALGARVVRTYGSSETSGGCVYDGVPLDGVAVRAVEGELWIGGPTLSAGYLGDPAQTADRFVPDDAGALWYRTGDLGTVDEAAAGAGTVRVLGRADNVIVSGGVNVSLDRVERAVRGVRGFENAVVLGGDDERWGQSPVVVVARADVSGGPVGGSASEPVGEASGDPVPDVDGLLARVRAAAAAEVGAPARPSRVVLVDVLPLLASAKPDREALRRLLR</sequence>
<evidence type="ECO:0000313" key="4">
    <source>
        <dbReference type="Proteomes" id="UP001259347"/>
    </source>
</evidence>
<dbReference type="InterPro" id="IPR025110">
    <property type="entry name" value="AMP-bd_C"/>
</dbReference>
<dbReference type="SUPFAM" id="SSF56801">
    <property type="entry name" value="Acetyl-CoA synthetase-like"/>
    <property type="match status" value="1"/>
</dbReference>
<dbReference type="PANTHER" id="PTHR43767">
    <property type="entry name" value="LONG-CHAIN-FATTY-ACID--COA LIGASE"/>
    <property type="match status" value="1"/>
</dbReference>
<evidence type="ECO:0000313" key="3">
    <source>
        <dbReference type="EMBL" id="MDR6867330.1"/>
    </source>
</evidence>
<feature type="domain" description="AMP-binding enzyme C-terminal" evidence="2">
    <location>
        <begin position="292"/>
        <end position="389"/>
    </location>
</feature>
<dbReference type="EC" id="6.2.1.26" evidence="3"/>
<accession>A0ABU1SCJ3</accession>
<dbReference type="InterPro" id="IPR020845">
    <property type="entry name" value="AMP-binding_CS"/>
</dbReference>
<gene>
    <name evidence="3" type="ORF">J2Y69_001931</name>
</gene>
<dbReference type="EMBL" id="JAVDUM010000007">
    <property type="protein sequence ID" value="MDR6867330.1"/>
    <property type="molecule type" value="Genomic_DNA"/>
</dbReference>
<evidence type="ECO:0000259" key="2">
    <source>
        <dbReference type="Pfam" id="PF13193"/>
    </source>
</evidence>
<dbReference type="PANTHER" id="PTHR43767:SF1">
    <property type="entry name" value="NONRIBOSOMAL PEPTIDE SYNTHASE PES1 (EUROFUNG)-RELATED"/>
    <property type="match status" value="1"/>
</dbReference>
<organism evidence="3 4">
    <name type="scientific">Microbacterium resistens</name>
    <dbReference type="NCBI Taxonomy" id="156977"/>
    <lineage>
        <taxon>Bacteria</taxon>
        <taxon>Bacillati</taxon>
        <taxon>Actinomycetota</taxon>
        <taxon>Actinomycetes</taxon>
        <taxon>Micrococcales</taxon>
        <taxon>Microbacteriaceae</taxon>
        <taxon>Microbacterium</taxon>
    </lineage>
</organism>
<dbReference type="Pfam" id="PF13193">
    <property type="entry name" value="AMP-binding_C"/>
    <property type="match status" value="1"/>
</dbReference>
<feature type="domain" description="AMP-dependent synthetase/ligase" evidence="1">
    <location>
        <begin position="39"/>
        <end position="232"/>
    </location>
</feature>
<dbReference type="InterPro" id="IPR050237">
    <property type="entry name" value="ATP-dep_AMP-bd_enzyme"/>
</dbReference>
<name>A0ABU1SCJ3_9MICO</name>
<dbReference type="PROSITE" id="PS00455">
    <property type="entry name" value="AMP_BINDING"/>
    <property type="match status" value="1"/>
</dbReference>